<name>A0AAD9NZ17_RIDPI</name>
<reference evidence="1" key="1">
    <citation type="journal article" date="2023" name="Mol. Biol. Evol.">
        <title>Third-Generation Sequencing Reveals the Adaptive Role of the Epigenome in Three Deep-Sea Polychaetes.</title>
        <authorList>
            <person name="Perez M."/>
            <person name="Aroh O."/>
            <person name="Sun Y."/>
            <person name="Lan Y."/>
            <person name="Juniper S.K."/>
            <person name="Young C.R."/>
            <person name="Angers B."/>
            <person name="Qian P.Y."/>
        </authorList>
    </citation>
    <scope>NUCLEOTIDE SEQUENCE</scope>
    <source>
        <strain evidence="1">R07B-5</strain>
    </source>
</reference>
<evidence type="ECO:0000313" key="2">
    <source>
        <dbReference type="Proteomes" id="UP001209878"/>
    </source>
</evidence>
<comment type="caution">
    <text evidence="1">The sequence shown here is derived from an EMBL/GenBank/DDBJ whole genome shotgun (WGS) entry which is preliminary data.</text>
</comment>
<proteinExistence type="predicted"/>
<organism evidence="1 2">
    <name type="scientific">Ridgeia piscesae</name>
    <name type="common">Tubeworm</name>
    <dbReference type="NCBI Taxonomy" id="27915"/>
    <lineage>
        <taxon>Eukaryota</taxon>
        <taxon>Metazoa</taxon>
        <taxon>Spiralia</taxon>
        <taxon>Lophotrochozoa</taxon>
        <taxon>Annelida</taxon>
        <taxon>Polychaeta</taxon>
        <taxon>Sedentaria</taxon>
        <taxon>Canalipalpata</taxon>
        <taxon>Sabellida</taxon>
        <taxon>Siboglinidae</taxon>
        <taxon>Ridgeia</taxon>
    </lineage>
</organism>
<dbReference type="Proteomes" id="UP001209878">
    <property type="component" value="Unassembled WGS sequence"/>
</dbReference>
<dbReference type="AlphaFoldDB" id="A0AAD9NZ17"/>
<keyword evidence="2" id="KW-1185">Reference proteome</keyword>
<dbReference type="EMBL" id="JAODUO010000245">
    <property type="protein sequence ID" value="KAK2185107.1"/>
    <property type="molecule type" value="Genomic_DNA"/>
</dbReference>
<accession>A0AAD9NZ17</accession>
<protein>
    <submittedName>
        <fullName evidence="1">Uncharacterized protein</fullName>
    </submittedName>
</protein>
<sequence>MLDGLTFLPVDDVSTVMVYFKSHARWVRTTCQLLRCYVCYRLIPPGPDSTSTRCCC</sequence>
<evidence type="ECO:0000313" key="1">
    <source>
        <dbReference type="EMBL" id="KAK2185107.1"/>
    </source>
</evidence>
<gene>
    <name evidence="1" type="ORF">NP493_246g02105</name>
</gene>